<evidence type="ECO:0000313" key="1">
    <source>
        <dbReference type="EMBL" id="JAI02424.1"/>
    </source>
</evidence>
<proteinExistence type="predicted"/>
<dbReference type="EMBL" id="GBXM01006154">
    <property type="protein sequence ID" value="JAI02424.1"/>
    <property type="molecule type" value="Transcribed_RNA"/>
</dbReference>
<dbReference type="AlphaFoldDB" id="A0A0E9XL52"/>
<reference evidence="1" key="1">
    <citation type="submission" date="2014-11" db="EMBL/GenBank/DDBJ databases">
        <authorList>
            <person name="Amaro Gonzalez C."/>
        </authorList>
    </citation>
    <scope>NUCLEOTIDE SEQUENCE</scope>
</reference>
<organism evidence="1">
    <name type="scientific">Anguilla anguilla</name>
    <name type="common">European freshwater eel</name>
    <name type="synonym">Muraena anguilla</name>
    <dbReference type="NCBI Taxonomy" id="7936"/>
    <lineage>
        <taxon>Eukaryota</taxon>
        <taxon>Metazoa</taxon>
        <taxon>Chordata</taxon>
        <taxon>Craniata</taxon>
        <taxon>Vertebrata</taxon>
        <taxon>Euteleostomi</taxon>
        <taxon>Actinopterygii</taxon>
        <taxon>Neopterygii</taxon>
        <taxon>Teleostei</taxon>
        <taxon>Anguilliformes</taxon>
        <taxon>Anguillidae</taxon>
        <taxon>Anguilla</taxon>
    </lineage>
</organism>
<reference evidence="1" key="2">
    <citation type="journal article" date="2015" name="Fish Shellfish Immunol.">
        <title>Early steps in the European eel (Anguilla anguilla)-Vibrio vulnificus interaction in the gills: Role of the RtxA13 toxin.</title>
        <authorList>
            <person name="Callol A."/>
            <person name="Pajuelo D."/>
            <person name="Ebbesson L."/>
            <person name="Teles M."/>
            <person name="MacKenzie S."/>
            <person name="Amaro C."/>
        </authorList>
    </citation>
    <scope>NUCLEOTIDE SEQUENCE</scope>
</reference>
<accession>A0A0E9XL52</accession>
<protein>
    <submittedName>
        <fullName evidence="1">Uncharacterized protein</fullName>
    </submittedName>
</protein>
<sequence>MCACLVLRGWAKERLVFIPLKPNPNWLPNIGFPPNRQLYTSWIFTPSWPPEGALPLQEMKFSSK</sequence>
<name>A0A0E9XL52_ANGAN</name>